<evidence type="ECO:0000313" key="2">
    <source>
        <dbReference type="EMBL" id="MFD0788325.1"/>
    </source>
</evidence>
<organism evidence="2 3">
    <name type="scientific">Micromonospora azadirachtae</name>
    <dbReference type="NCBI Taxonomy" id="1970735"/>
    <lineage>
        <taxon>Bacteria</taxon>
        <taxon>Bacillati</taxon>
        <taxon>Actinomycetota</taxon>
        <taxon>Actinomycetes</taxon>
        <taxon>Micromonosporales</taxon>
        <taxon>Micromonosporaceae</taxon>
        <taxon>Micromonospora</taxon>
    </lineage>
</organism>
<sequence>MNTIVGPAEHGTANKGAQSGHLFRFRTRRARATCPAPEVDADRPRRLPPAMAGNIVQPHQRGRP</sequence>
<reference evidence="3" key="1">
    <citation type="journal article" date="2019" name="Int. J. Syst. Evol. Microbiol.">
        <title>The Global Catalogue of Microorganisms (GCM) 10K type strain sequencing project: providing services to taxonomists for standard genome sequencing and annotation.</title>
        <authorList>
            <consortium name="The Broad Institute Genomics Platform"/>
            <consortium name="The Broad Institute Genome Sequencing Center for Infectious Disease"/>
            <person name="Wu L."/>
            <person name="Ma J."/>
        </authorList>
    </citation>
    <scope>NUCLEOTIDE SEQUENCE [LARGE SCALE GENOMIC DNA]</scope>
    <source>
        <strain evidence="3">JCM 32148</strain>
    </source>
</reference>
<comment type="caution">
    <text evidence="2">The sequence shown here is derived from an EMBL/GenBank/DDBJ whole genome shotgun (WGS) entry which is preliminary data.</text>
</comment>
<feature type="non-terminal residue" evidence="2">
    <location>
        <position position="64"/>
    </location>
</feature>
<gene>
    <name evidence="2" type="ORF">ACFQZ8_30805</name>
</gene>
<protein>
    <submittedName>
        <fullName evidence="2">Uncharacterized protein</fullName>
    </submittedName>
</protein>
<evidence type="ECO:0000256" key="1">
    <source>
        <dbReference type="SAM" id="MobiDB-lite"/>
    </source>
</evidence>
<proteinExistence type="predicted"/>
<feature type="region of interest" description="Disordered" evidence="1">
    <location>
        <begin position="33"/>
        <end position="64"/>
    </location>
</feature>
<feature type="region of interest" description="Disordered" evidence="1">
    <location>
        <begin position="1"/>
        <end position="21"/>
    </location>
</feature>
<name>A0ABW3ABP5_9ACTN</name>
<evidence type="ECO:0000313" key="3">
    <source>
        <dbReference type="Proteomes" id="UP001597053"/>
    </source>
</evidence>
<keyword evidence="3" id="KW-1185">Reference proteome</keyword>
<dbReference type="Proteomes" id="UP001597053">
    <property type="component" value="Unassembled WGS sequence"/>
</dbReference>
<dbReference type="EMBL" id="JBHTHM010002687">
    <property type="protein sequence ID" value="MFD0788325.1"/>
    <property type="molecule type" value="Genomic_DNA"/>
</dbReference>
<accession>A0ABW3ABP5</accession>